<evidence type="ECO:0000256" key="1">
    <source>
        <dbReference type="SAM" id="Phobius"/>
    </source>
</evidence>
<evidence type="ECO:0000313" key="3">
    <source>
        <dbReference type="Proteomes" id="UP001268542"/>
    </source>
</evidence>
<keyword evidence="3" id="KW-1185">Reference proteome</keyword>
<keyword evidence="1" id="KW-1133">Transmembrane helix</keyword>
<organism evidence="2 3">
    <name type="scientific">Nocardioides imazamoxiresistens</name>
    <dbReference type="NCBI Taxonomy" id="3231893"/>
    <lineage>
        <taxon>Bacteria</taxon>
        <taxon>Bacillati</taxon>
        <taxon>Actinomycetota</taxon>
        <taxon>Actinomycetes</taxon>
        <taxon>Propionibacteriales</taxon>
        <taxon>Nocardioidaceae</taxon>
        <taxon>Nocardioides</taxon>
    </lineage>
</organism>
<comment type="caution">
    <text evidence="2">The sequence shown here is derived from an EMBL/GenBank/DDBJ whole genome shotgun (WGS) entry which is preliminary data.</text>
</comment>
<dbReference type="Proteomes" id="UP001268542">
    <property type="component" value="Unassembled WGS sequence"/>
</dbReference>
<keyword evidence="1" id="KW-0812">Transmembrane</keyword>
<reference evidence="2 3" key="1">
    <citation type="submission" date="2023-08" db="EMBL/GenBank/DDBJ databases">
        <title>Nocardioides seae sp. nov., a bacterium isolated from a soil.</title>
        <authorList>
            <person name="Wang X."/>
        </authorList>
    </citation>
    <scope>NUCLEOTIDE SEQUENCE [LARGE SCALE GENOMIC DNA]</scope>
    <source>
        <strain evidence="2 3">YZH12</strain>
    </source>
</reference>
<proteinExistence type="predicted"/>
<name>A0ABU3PTW5_9ACTN</name>
<sequence>MNIDAKLTGIMAALPTLTSAYLPLLVTMVLPRLFESYDRNNEVVWQTA</sequence>
<feature type="transmembrane region" description="Helical" evidence="1">
    <location>
        <begin position="12"/>
        <end position="34"/>
    </location>
</feature>
<gene>
    <name evidence="2" type="ORF">RDV89_06080</name>
</gene>
<dbReference type="EMBL" id="JAVYII010000002">
    <property type="protein sequence ID" value="MDT9592624.1"/>
    <property type="molecule type" value="Genomic_DNA"/>
</dbReference>
<keyword evidence="1" id="KW-0472">Membrane</keyword>
<dbReference type="RefSeq" id="WP_315732047.1">
    <property type="nucleotide sequence ID" value="NZ_JAVYII010000002.1"/>
</dbReference>
<evidence type="ECO:0000313" key="2">
    <source>
        <dbReference type="EMBL" id="MDT9592624.1"/>
    </source>
</evidence>
<protein>
    <submittedName>
        <fullName evidence="2">Uncharacterized protein</fullName>
    </submittedName>
</protein>
<accession>A0ABU3PTW5</accession>